<protein>
    <recommendedName>
        <fullName evidence="2">Transposase</fullName>
    </recommendedName>
</protein>
<organism evidence="1">
    <name type="scientific">Candidatus Nitrotoga fabula</name>
    <dbReference type="NCBI Taxonomy" id="2182327"/>
    <lineage>
        <taxon>Bacteria</taxon>
        <taxon>Pseudomonadati</taxon>
        <taxon>Pseudomonadota</taxon>
        <taxon>Betaproteobacteria</taxon>
        <taxon>Nitrosomonadales</taxon>
        <taxon>Gallionellaceae</taxon>
        <taxon>Candidatus Nitrotoga</taxon>
    </lineage>
</organism>
<evidence type="ECO:0008006" key="2">
    <source>
        <dbReference type="Google" id="ProtNLM"/>
    </source>
</evidence>
<accession>A0A2X0RE30</accession>
<gene>
    <name evidence="1" type="ORF">NITFAB_1514</name>
</gene>
<name>A0A2X0RE30_9PROT</name>
<sequence>MNITTIGLDLAKDVFQVHATDAQGKTVLRKQLRRSEMAKFFAKEPLIFSRTASLISNRYHDSIQIS</sequence>
<dbReference type="EMBL" id="LS423452">
    <property type="protein sequence ID" value="SPS05924.1"/>
    <property type="molecule type" value="Genomic_DNA"/>
</dbReference>
<dbReference type="AlphaFoldDB" id="A0A2X0RE30"/>
<evidence type="ECO:0000313" key="1">
    <source>
        <dbReference type="EMBL" id="SPS05924.1"/>
    </source>
</evidence>
<reference evidence="1" key="1">
    <citation type="submission" date="2018-05" db="EMBL/GenBank/DDBJ databases">
        <authorList>
            <person name="Lanie J.A."/>
            <person name="Ng W.-L."/>
            <person name="Kazmierczak K.M."/>
            <person name="Andrzejewski T.M."/>
            <person name="Davidsen T.M."/>
            <person name="Wayne K.J."/>
            <person name="Tettelin H."/>
            <person name="Glass J.I."/>
            <person name="Rusch D."/>
            <person name="Podicherti R."/>
            <person name="Tsui H.-C.T."/>
            <person name="Winkler M.E."/>
        </authorList>
    </citation>
    <scope>NUCLEOTIDE SEQUENCE</scope>
    <source>
        <strain evidence="1">KNB</strain>
    </source>
</reference>
<proteinExistence type="predicted"/>